<evidence type="ECO:0000256" key="1">
    <source>
        <dbReference type="ARBA" id="ARBA00004123"/>
    </source>
</evidence>
<protein>
    <submittedName>
        <fullName evidence="11">Zinc finger protein 567</fullName>
    </submittedName>
</protein>
<feature type="domain" description="C2H2-type" evidence="10">
    <location>
        <begin position="558"/>
        <end position="585"/>
    </location>
</feature>
<dbReference type="Pfam" id="PF00096">
    <property type="entry name" value="zf-C2H2"/>
    <property type="match status" value="1"/>
</dbReference>
<feature type="domain" description="BTB" evidence="9">
    <location>
        <begin position="76"/>
        <end position="169"/>
    </location>
</feature>
<dbReference type="PROSITE" id="PS50097">
    <property type="entry name" value="BTB"/>
    <property type="match status" value="1"/>
</dbReference>
<dbReference type="FunFam" id="3.30.160.60:FF:000446">
    <property type="entry name" value="Zinc finger protein"/>
    <property type="match status" value="1"/>
</dbReference>
<dbReference type="Pfam" id="PF00651">
    <property type="entry name" value="BTB"/>
    <property type="match status" value="1"/>
</dbReference>
<dbReference type="SUPFAM" id="SSF57667">
    <property type="entry name" value="beta-beta-alpha zinc fingers"/>
    <property type="match status" value="2"/>
</dbReference>
<reference evidence="11" key="1">
    <citation type="submission" date="2020-07" db="EMBL/GenBank/DDBJ databases">
        <title>The High-quality genome of the commercially important snow crab, Chionoecetes opilio.</title>
        <authorList>
            <person name="Jeong J.-H."/>
            <person name="Ryu S."/>
        </authorList>
    </citation>
    <scope>NUCLEOTIDE SEQUENCE</scope>
    <source>
        <strain evidence="11">MADBK_172401_WGS</strain>
        <tissue evidence="11">Digestive gland</tissue>
    </source>
</reference>
<dbReference type="GO" id="GO:0000981">
    <property type="term" value="F:DNA-binding transcription factor activity, RNA polymerase II-specific"/>
    <property type="evidence" value="ECO:0007669"/>
    <property type="project" value="TreeGrafter"/>
</dbReference>
<evidence type="ECO:0000259" key="9">
    <source>
        <dbReference type="PROSITE" id="PS50097"/>
    </source>
</evidence>
<evidence type="ECO:0000313" key="11">
    <source>
        <dbReference type="EMBL" id="KAG0728487.1"/>
    </source>
</evidence>
<dbReference type="GO" id="GO:0008270">
    <property type="term" value="F:zinc ion binding"/>
    <property type="evidence" value="ECO:0007669"/>
    <property type="project" value="UniProtKB-KW"/>
</dbReference>
<dbReference type="SMART" id="SM00355">
    <property type="entry name" value="ZnF_C2H2"/>
    <property type="match status" value="7"/>
</dbReference>
<dbReference type="EMBL" id="JACEEZ010002148">
    <property type="protein sequence ID" value="KAG0728487.1"/>
    <property type="molecule type" value="Genomic_DNA"/>
</dbReference>
<evidence type="ECO:0000259" key="10">
    <source>
        <dbReference type="PROSITE" id="PS50157"/>
    </source>
</evidence>
<dbReference type="GO" id="GO:0005634">
    <property type="term" value="C:nucleus"/>
    <property type="evidence" value="ECO:0007669"/>
    <property type="project" value="UniProtKB-SubCell"/>
</dbReference>
<keyword evidence="2" id="KW-0479">Metal-binding</keyword>
<feature type="domain" description="C2H2-type" evidence="10">
    <location>
        <begin position="475"/>
        <end position="499"/>
    </location>
</feature>
<keyword evidence="6" id="KW-0539">Nucleus</keyword>
<dbReference type="PROSITE" id="PS50157">
    <property type="entry name" value="ZINC_FINGER_C2H2_2"/>
    <property type="match status" value="5"/>
</dbReference>
<comment type="caution">
    <text evidence="11">The sequence shown here is derived from an EMBL/GenBank/DDBJ whole genome shotgun (WGS) entry which is preliminary data.</text>
</comment>
<keyword evidence="12" id="KW-1185">Reference proteome</keyword>
<dbReference type="PANTHER" id="PTHR24394:SF44">
    <property type="entry name" value="ZINC FINGER PROTEIN 271-LIKE"/>
    <property type="match status" value="1"/>
</dbReference>
<keyword evidence="5" id="KW-0862">Zinc</keyword>
<evidence type="ECO:0000256" key="6">
    <source>
        <dbReference type="ARBA" id="ARBA00023242"/>
    </source>
</evidence>
<gene>
    <name evidence="11" type="primary">ZNF567</name>
    <name evidence="11" type="ORF">GWK47_003735</name>
</gene>
<dbReference type="Proteomes" id="UP000770661">
    <property type="component" value="Unassembled WGS sequence"/>
</dbReference>
<keyword evidence="3" id="KW-0677">Repeat</keyword>
<dbReference type="InterPro" id="IPR013087">
    <property type="entry name" value="Znf_C2H2_type"/>
</dbReference>
<dbReference type="AlphaFoldDB" id="A0A8J4YIT8"/>
<evidence type="ECO:0000256" key="4">
    <source>
        <dbReference type="ARBA" id="ARBA00022771"/>
    </source>
</evidence>
<dbReference type="SUPFAM" id="SSF54695">
    <property type="entry name" value="POZ domain"/>
    <property type="match status" value="1"/>
</dbReference>
<evidence type="ECO:0000256" key="7">
    <source>
        <dbReference type="PROSITE-ProRule" id="PRU00042"/>
    </source>
</evidence>
<organism evidence="11 12">
    <name type="scientific">Chionoecetes opilio</name>
    <name type="common">Atlantic snow crab</name>
    <name type="synonym">Cancer opilio</name>
    <dbReference type="NCBI Taxonomy" id="41210"/>
    <lineage>
        <taxon>Eukaryota</taxon>
        <taxon>Metazoa</taxon>
        <taxon>Ecdysozoa</taxon>
        <taxon>Arthropoda</taxon>
        <taxon>Crustacea</taxon>
        <taxon>Multicrustacea</taxon>
        <taxon>Malacostraca</taxon>
        <taxon>Eumalacostraca</taxon>
        <taxon>Eucarida</taxon>
        <taxon>Decapoda</taxon>
        <taxon>Pleocyemata</taxon>
        <taxon>Brachyura</taxon>
        <taxon>Eubrachyura</taxon>
        <taxon>Majoidea</taxon>
        <taxon>Majidae</taxon>
        <taxon>Chionoecetes</taxon>
    </lineage>
</organism>
<evidence type="ECO:0000256" key="5">
    <source>
        <dbReference type="ARBA" id="ARBA00022833"/>
    </source>
</evidence>
<feature type="compositionally biased region" description="Basic residues" evidence="8">
    <location>
        <begin position="8"/>
        <end position="21"/>
    </location>
</feature>
<dbReference type="CDD" id="cd18186">
    <property type="entry name" value="BTB_POZ_ZBTB_KLHL-like"/>
    <property type="match status" value="1"/>
</dbReference>
<accession>A0A8J4YIT8</accession>
<keyword evidence="4 7" id="KW-0863">Zinc-finger</keyword>
<dbReference type="OrthoDB" id="6382221at2759"/>
<evidence type="ECO:0000256" key="2">
    <source>
        <dbReference type="ARBA" id="ARBA00022723"/>
    </source>
</evidence>
<dbReference type="InterPro" id="IPR011333">
    <property type="entry name" value="SKP1/BTB/POZ_sf"/>
</dbReference>
<dbReference type="Gene3D" id="3.30.710.10">
    <property type="entry name" value="Potassium Channel Kv1.1, Chain A"/>
    <property type="match status" value="1"/>
</dbReference>
<evidence type="ECO:0000256" key="3">
    <source>
        <dbReference type="ARBA" id="ARBA00022737"/>
    </source>
</evidence>
<comment type="subcellular location">
    <subcellularLocation>
        <location evidence="1">Nucleus</location>
    </subcellularLocation>
</comment>
<evidence type="ECO:0000313" key="12">
    <source>
        <dbReference type="Proteomes" id="UP000770661"/>
    </source>
</evidence>
<feature type="domain" description="C2H2-type" evidence="10">
    <location>
        <begin position="643"/>
        <end position="670"/>
    </location>
</feature>
<dbReference type="InterPro" id="IPR036236">
    <property type="entry name" value="Znf_C2H2_sf"/>
</dbReference>
<feature type="region of interest" description="Disordered" evidence="8">
    <location>
        <begin position="1"/>
        <end position="21"/>
    </location>
</feature>
<feature type="domain" description="C2H2-type" evidence="10">
    <location>
        <begin position="613"/>
        <end position="642"/>
    </location>
</feature>
<dbReference type="InterPro" id="IPR000210">
    <property type="entry name" value="BTB/POZ_dom"/>
</dbReference>
<feature type="domain" description="C2H2-type" evidence="10">
    <location>
        <begin position="530"/>
        <end position="557"/>
    </location>
</feature>
<evidence type="ECO:0000256" key="8">
    <source>
        <dbReference type="SAM" id="MobiDB-lite"/>
    </source>
</evidence>
<dbReference type="PANTHER" id="PTHR24394">
    <property type="entry name" value="ZINC FINGER PROTEIN"/>
    <property type="match status" value="1"/>
</dbReference>
<proteinExistence type="predicted"/>
<dbReference type="PROSITE" id="PS00028">
    <property type="entry name" value="ZINC_FINGER_C2H2_1"/>
    <property type="match status" value="4"/>
</dbReference>
<sequence>MASANTKLQRRPHTHRRGLSGRRKGAWLEAAGVCVGVFFIRRGLSQRPDENQSALENSVRRGLPPACWLRGRRELCDVVVVGGAGQHTEAHSCVLAAHSTVVAALLQGRLAARRDWSVLRPLVISVADSTPTTTTDKQPLIEQESQPGATNSLEVLVTLLYGEAVNVPPPLLPSLLHHAHTLGLSHHISTSLQASCGALNTATTTTSPRRKHSRKPVLKNALVTVPSDKMVDSCVVSVDEEQNQVQNEAQDEAQVGPGFCEGAMDVGETEGEVLEFSVVCDGVEREVNTPQPPPWPTEHCVTANTGTRNMHLEDSTDITANKEHSNIHLEHTTDTTDTTETRNIHLQDSTDITATSNIHLEDTTDTTEARNIHLEHSTDTTDITATRNIHLQDTTDITATSITHLQHTTDITAHKNIHLVDPTVNTETTNIHLHPDDTADMLGLVVSVSAGEPGQQEGQQKNKQKQRLMGGGRGLVCEVCGSSFQRCSDLIKHVQISQHYSLQCPLCFVQVVDVGGRALHFDQHDHQLPFFCAYCDLRFRTRAALTMHAPKHSTTKPFVCGDCGRGFKWRHALQAHSYTHSATTRLLCDVCGFSSKYVTTFKAHLLQHSGSFFPCPHPGCTFSTSRKTHLNDHYATHSKTRVHQCEVCGHSFSHAKNMRRHMRLHAPASQLLCSSVSKLQCAFQTTRLDKLRDHLTPVVVMDDGRTDDFSVLVVSPEIVELSEIAAHMENGTHGMETARNETTTQNGTEISDNVTFRTQNGTEISDNVSFPPDFLVDHGILLDKAEGGVSGIPPLATDLLGKIEMDSGSRISYQADSCGFLRSESVVLEVEEGMEVVEDVEERRREREKEESCIDAINIFDLMLDNVTS</sequence>
<dbReference type="Gene3D" id="3.30.160.60">
    <property type="entry name" value="Classic Zinc Finger"/>
    <property type="match status" value="4"/>
</dbReference>
<name>A0A8J4YIT8_CHIOP</name>